<dbReference type="OrthoDB" id="690705at2759"/>
<dbReference type="PANTHER" id="PTHR33026">
    <property type="entry name" value="OS06G0360600 PROTEIN"/>
    <property type="match status" value="1"/>
</dbReference>
<reference evidence="3" key="1">
    <citation type="journal article" date="2019" name="Nat. Commun.">
        <title>The genome of broomcorn millet.</title>
        <authorList>
            <person name="Zou C."/>
            <person name="Miki D."/>
            <person name="Li D."/>
            <person name="Tang Q."/>
            <person name="Xiao L."/>
            <person name="Rajput S."/>
            <person name="Deng P."/>
            <person name="Jia W."/>
            <person name="Huang R."/>
            <person name="Zhang M."/>
            <person name="Sun Y."/>
            <person name="Hu J."/>
            <person name="Fu X."/>
            <person name="Schnable P.S."/>
            <person name="Li F."/>
            <person name="Zhang H."/>
            <person name="Feng B."/>
            <person name="Zhu X."/>
            <person name="Liu R."/>
            <person name="Schnable J.C."/>
            <person name="Zhu J.-K."/>
            <person name="Zhang H."/>
        </authorList>
    </citation>
    <scope>NUCLEOTIDE SEQUENCE [LARGE SCALE GENOMIC DNA]</scope>
</reference>
<comment type="caution">
    <text evidence="2">The sequence shown here is derived from an EMBL/GenBank/DDBJ whole genome shotgun (WGS) entry which is preliminary data.</text>
</comment>
<evidence type="ECO:0000313" key="3">
    <source>
        <dbReference type="Proteomes" id="UP000275267"/>
    </source>
</evidence>
<sequence length="352" mass="39532">MATWERSSFGTSRAEGLVKKGLLCNRTERDEWRFPEVEEAPAPPNGYIASFAHFHERGFATPPSLFFRGLLHHYGLELQHLNPNGIQHIAAFVALCEGFLGIEPNFSLWKYFFTVSLYQKVEKQGGQQRTTPVAIGCAGIHLRQSRAREYMAMKTAASHKGWHQQWFYVKNYSESPLPEFTDRVFEAAPEARAYGPVEKEKKRISSLLRAIEYLKAKGLTGAGVIGAYHSQRVAPLMLRIRSLAEMVPDAPTEGTVFATGALPASEIRQRIREALEDKDVVCPVPGHPPMRPYRGFVNLVSISCARYLSLRLSTHHSDADSLCLKGQLTNVVSARLPVPEDAEQRLRNRLFA</sequence>
<gene>
    <name evidence="2" type="ORF">C2845_PM11G16670</name>
</gene>
<dbReference type="Pfam" id="PF04195">
    <property type="entry name" value="Transposase_28"/>
    <property type="match status" value="1"/>
</dbReference>
<dbReference type="AlphaFoldDB" id="A0A3L6RQH6"/>
<evidence type="ECO:0000259" key="1">
    <source>
        <dbReference type="Pfam" id="PF04195"/>
    </source>
</evidence>
<dbReference type="PANTHER" id="PTHR33026:SF7">
    <property type="entry name" value="OS03G0100275 PROTEIN"/>
    <property type="match status" value="1"/>
</dbReference>
<dbReference type="Proteomes" id="UP000275267">
    <property type="component" value="Unassembled WGS sequence"/>
</dbReference>
<dbReference type="InterPro" id="IPR007321">
    <property type="entry name" value="Transposase_28"/>
</dbReference>
<name>A0A3L6RQH6_PANMI</name>
<proteinExistence type="predicted"/>
<evidence type="ECO:0000313" key="2">
    <source>
        <dbReference type="EMBL" id="RLN07584.1"/>
    </source>
</evidence>
<keyword evidence="3" id="KW-1185">Reference proteome</keyword>
<organism evidence="2 3">
    <name type="scientific">Panicum miliaceum</name>
    <name type="common">Proso millet</name>
    <name type="synonym">Broomcorn millet</name>
    <dbReference type="NCBI Taxonomy" id="4540"/>
    <lineage>
        <taxon>Eukaryota</taxon>
        <taxon>Viridiplantae</taxon>
        <taxon>Streptophyta</taxon>
        <taxon>Embryophyta</taxon>
        <taxon>Tracheophyta</taxon>
        <taxon>Spermatophyta</taxon>
        <taxon>Magnoliopsida</taxon>
        <taxon>Liliopsida</taxon>
        <taxon>Poales</taxon>
        <taxon>Poaceae</taxon>
        <taxon>PACMAD clade</taxon>
        <taxon>Panicoideae</taxon>
        <taxon>Panicodae</taxon>
        <taxon>Paniceae</taxon>
        <taxon>Panicinae</taxon>
        <taxon>Panicum</taxon>
        <taxon>Panicum sect. Panicum</taxon>
    </lineage>
</organism>
<dbReference type="EMBL" id="PQIB02000007">
    <property type="protein sequence ID" value="RLN07584.1"/>
    <property type="molecule type" value="Genomic_DNA"/>
</dbReference>
<feature type="domain" description="Transposase (putative) gypsy type" evidence="1">
    <location>
        <begin position="51"/>
        <end position="115"/>
    </location>
</feature>
<protein>
    <recommendedName>
        <fullName evidence="1">Transposase (putative) gypsy type domain-containing protein</fullName>
    </recommendedName>
</protein>
<accession>A0A3L6RQH6</accession>